<dbReference type="SUPFAM" id="SSF46689">
    <property type="entry name" value="Homeodomain-like"/>
    <property type="match status" value="1"/>
</dbReference>
<dbReference type="InterPro" id="IPR008984">
    <property type="entry name" value="SMAD_FHA_dom_sf"/>
</dbReference>
<dbReference type="PROSITE" id="PS50045">
    <property type="entry name" value="SIGMA54_INTERACT_4"/>
    <property type="match status" value="1"/>
</dbReference>
<dbReference type="Proteomes" id="UP000217289">
    <property type="component" value="Chromosome"/>
</dbReference>
<keyword evidence="1" id="KW-0547">Nucleotide-binding</keyword>
<dbReference type="PANTHER" id="PTHR32071">
    <property type="entry name" value="TRANSCRIPTIONAL REGULATORY PROTEIN"/>
    <property type="match status" value="1"/>
</dbReference>
<dbReference type="RefSeq" id="WP_095982123.1">
    <property type="nucleotide sequence ID" value="NZ_CP022163.1"/>
</dbReference>
<dbReference type="InterPro" id="IPR027417">
    <property type="entry name" value="P-loop_NTPase"/>
</dbReference>
<dbReference type="Pfam" id="PF01590">
    <property type="entry name" value="GAF"/>
    <property type="match status" value="1"/>
</dbReference>
<dbReference type="EMBL" id="CP022163">
    <property type="protein sequence ID" value="ATB34191.1"/>
    <property type="molecule type" value="Genomic_DNA"/>
</dbReference>
<dbReference type="Gene3D" id="1.10.8.60">
    <property type="match status" value="1"/>
</dbReference>
<dbReference type="OrthoDB" id="9802322at2"/>
<dbReference type="AlphaFoldDB" id="A0A250ISQ5"/>
<dbReference type="CDD" id="cd00009">
    <property type="entry name" value="AAA"/>
    <property type="match status" value="1"/>
</dbReference>
<dbReference type="KEGG" id="mbd:MEBOL_007692"/>
<dbReference type="InterPro" id="IPR003593">
    <property type="entry name" value="AAA+_ATPase"/>
</dbReference>
<protein>
    <submittedName>
        <fullName evidence="8">Transcriptional regulator</fullName>
    </submittedName>
</protein>
<dbReference type="Pfam" id="PF16697">
    <property type="entry name" value="Yop-YscD_cpl"/>
    <property type="match status" value="1"/>
</dbReference>
<evidence type="ECO:0000256" key="3">
    <source>
        <dbReference type="ARBA" id="ARBA00023015"/>
    </source>
</evidence>
<feature type="region of interest" description="Disordered" evidence="6">
    <location>
        <begin position="613"/>
        <end position="634"/>
    </location>
</feature>
<dbReference type="SMART" id="SM00065">
    <property type="entry name" value="GAF"/>
    <property type="match status" value="1"/>
</dbReference>
<dbReference type="SMART" id="SM00382">
    <property type="entry name" value="AAA"/>
    <property type="match status" value="1"/>
</dbReference>
<dbReference type="CDD" id="cd00060">
    <property type="entry name" value="FHA"/>
    <property type="match status" value="1"/>
</dbReference>
<evidence type="ECO:0000259" key="7">
    <source>
        <dbReference type="PROSITE" id="PS50045"/>
    </source>
</evidence>
<feature type="domain" description="Sigma-54 factor interaction" evidence="7">
    <location>
        <begin position="316"/>
        <end position="545"/>
    </location>
</feature>
<dbReference type="SUPFAM" id="SSF52540">
    <property type="entry name" value="P-loop containing nucleoside triphosphate hydrolases"/>
    <property type="match status" value="1"/>
</dbReference>
<dbReference type="InterPro" id="IPR029016">
    <property type="entry name" value="GAF-like_dom_sf"/>
</dbReference>
<organism evidence="8 9">
    <name type="scientific">Melittangium boletus DSM 14713</name>
    <dbReference type="NCBI Taxonomy" id="1294270"/>
    <lineage>
        <taxon>Bacteria</taxon>
        <taxon>Pseudomonadati</taxon>
        <taxon>Myxococcota</taxon>
        <taxon>Myxococcia</taxon>
        <taxon>Myxococcales</taxon>
        <taxon>Cystobacterineae</taxon>
        <taxon>Archangiaceae</taxon>
        <taxon>Melittangium</taxon>
    </lineage>
</organism>
<accession>A0A250ISQ5</accession>
<dbReference type="InterPro" id="IPR025662">
    <property type="entry name" value="Sigma_54_int_dom_ATP-bd_1"/>
</dbReference>
<dbReference type="InterPro" id="IPR002078">
    <property type="entry name" value="Sigma_54_int"/>
</dbReference>
<evidence type="ECO:0000256" key="1">
    <source>
        <dbReference type="ARBA" id="ARBA00022741"/>
    </source>
</evidence>
<dbReference type="InterPro" id="IPR032030">
    <property type="entry name" value="YscD_cytoplasmic_dom"/>
</dbReference>
<dbReference type="InterPro" id="IPR009057">
    <property type="entry name" value="Homeodomain-like_sf"/>
</dbReference>
<dbReference type="SUPFAM" id="SSF55781">
    <property type="entry name" value="GAF domain-like"/>
    <property type="match status" value="1"/>
</dbReference>
<evidence type="ECO:0000313" key="9">
    <source>
        <dbReference type="Proteomes" id="UP000217289"/>
    </source>
</evidence>
<dbReference type="Gene3D" id="2.60.200.20">
    <property type="match status" value="1"/>
</dbReference>
<name>A0A250ISQ5_9BACT</name>
<dbReference type="InterPro" id="IPR025944">
    <property type="entry name" value="Sigma_54_int_dom_CS"/>
</dbReference>
<evidence type="ECO:0000256" key="4">
    <source>
        <dbReference type="ARBA" id="ARBA00023125"/>
    </source>
</evidence>
<reference evidence="8 9" key="1">
    <citation type="submission" date="2017-06" db="EMBL/GenBank/DDBJ databases">
        <authorList>
            <person name="Kim H.J."/>
            <person name="Triplett B.A."/>
        </authorList>
    </citation>
    <scope>NUCLEOTIDE SEQUENCE [LARGE SCALE GENOMIC DNA]</scope>
    <source>
        <strain evidence="8 9">DSM 14713</strain>
    </source>
</reference>
<keyword evidence="5" id="KW-0804">Transcription</keyword>
<dbReference type="SUPFAM" id="SSF49879">
    <property type="entry name" value="SMAD/FHA domain"/>
    <property type="match status" value="1"/>
</dbReference>
<evidence type="ECO:0000256" key="2">
    <source>
        <dbReference type="ARBA" id="ARBA00022840"/>
    </source>
</evidence>
<dbReference type="Gene3D" id="3.30.450.40">
    <property type="match status" value="1"/>
</dbReference>
<keyword evidence="4" id="KW-0238">DNA-binding</keyword>
<keyword evidence="9" id="KW-1185">Reference proteome</keyword>
<dbReference type="FunFam" id="3.40.50.300:FF:000006">
    <property type="entry name" value="DNA-binding transcriptional regulator NtrC"/>
    <property type="match status" value="1"/>
</dbReference>
<dbReference type="GO" id="GO:0005524">
    <property type="term" value="F:ATP binding"/>
    <property type="evidence" value="ECO:0007669"/>
    <property type="project" value="UniProtKB-KW"/>
</dbReference>
<dbReference type="Gene3D" id="3.40.50.300">
    <property type="entry name" value="P-loop containing nucleotide triphosphate hydrolases"/>
    <property type="match status" value="1"/>
</dbReference>
<keyword evidence="2" id="KW-0067">ATP-binding</keyword>
<gene>
    <name evidence="8" type="ORF">MEBOL_007692</name>
</gene>
<dbReference type="InterPro" id="IPR058031">
    <property type="entry name" value="AAA_lid_NorR"/>
</dbReference>
<dbReference type="Pfam" id="PF25601">
    <property type="entry name" value="AAA_lid_14"/>
    <property type="match status" value="1"/>
</dbReference>
<dbReference type="PROSITE" id="PS00688">
    <property type="entry name" value="SIGMA54_INTERACT_3"/>
    <property type="match status" value="1"/>
</dbReference>
<evidence type="ECO:0000256" key="6">
    <source>
        <dbReference type="SAM" id="MobiDB-lite"/>
    </source>
</evidence>
<sequence>MASLSIRTPDGKVRTVPLHKRITSIGRSADNDVALSDPSVPDSALHVLFDGTRYQLGSLGASFQVNGKKRDSAVLATSDVIRVGATELVFTREDAAPSPTPAPVAALSITHETEPAADSDSTTRDMPGVVGRELHLLRRLTAFSERLLGSSGRDTLLEQLLDEAIEVTRADKGFLILREDGELRVKVARNLSRENLEDAVERVSDSIVEKVVRTRKPLILSDALDDPEFKASKSVVNLQMLSVMCVPLLRDGELFGVLYVGNDRLVNRFEPKSLDMLTIFAAQALLLIQNALLVNGLKLDNTELRKRLDDARYGEIVGTCQGMLDVYKRIDKIAPTDISVLITGETGTGKELIARELHRHSPRAKGPFITINCGAIPENLLESELFGHVRGAFTGAVNTKVGRFQAAIGGTLFLDEIGEMPPQLQVKLLRALQEKVVYKVGDHRGEPVDIRVVAATNRVLEDEVRKGTFREDLYYRLNVVTLKLPPLHERGEDLFVLGKYFLQKYAKEFSTKVKGFSPSATVAMKKYAWPGNIRELENRIKKAVVLADKPLLGADDLDLKPENLEPVLPLAEARERWQKQYIQEVYERNNRNKTKTAKDLGVDPRTIFRHFEKLEADKTGGPLPPGEEGDEELL</sequence>
<dbReference type="InterPro" id="IPR003018">
    <property type="entry name" value="GAF"/>
</dbReference>
<proteinExistence type="predicted"/>
<dbReference type="Gene3D" id="1.10.10.60">
    <property type="entry name" value="Homeodomain-like"/>
    <property type="match status" value="1"/>
</dbReference>
<dbReference type="PROSITE" id="PS00675">
    <property type="entry name" value="SIGMA54_INTERACT_1"/>
    <property type="match status" value="1"/>
</dbReference>
<dbReference type="Pfam" id="PF00158">
    <property type="entry name" value="Sigma54_activat"/>
    <property type="match status" value="1"/>
</dbReference>
<dbReference type="GO" id="GO:0003677">
    <property type="term" value="F:DNA binding"/>
    <property type="evidence" value="ECO:0007669"/>
    <property type="project" value="UniProtKB-KW"/>
</dbReference>
<keyword evidence="3" id="KW-0805">Transcription regulation</keyword>
<dbReference type="GO" id="GO:0006355">
    <property type="term" value="P:regulation of DNA-templated transcription"/>
    <property type="evidence" value="ECO:0007669"/>
    <property type="project" value="InterPro"/>
</dbReference>
<evidence type="ECO:0000256" key="5">
    <source>
        <dbReference type="ARBA" id="ARBA00023163"/>
    </source>
</evidence>
<evidence type="ECO:0000313" key="8">
    <source>
        <dbReference type="EMBL" id="ATB34191.1"/>
    </source>
</evidence>